<dbReference type="RefSeq" id="WP_073291822.1">
    <property type="nucleotide sequence ID" value="NZ_FRCP01000031.1"/>
</dbReference>
<organism evidence="1 2">
    <name type="scientific">Anaerosporobacter mobilis DSM 15930</name>
    <dbReference type="NCBI Taxonomy" id="1120996"/>
    <lineage>
        <taxon>Bacteria</taxon>
        <taxon>Bacillati</taxon>
        <taxon>Bacillota</taxon>
        <taxon>Clostridia</taxon>
        <taxon>Lachnospirales</taxon>
        <taxon>Lachnospiraceae</taxon>
        <taxon>Anaerosporobacter</taxon>
    </lineage>
</organism>
<evidence type="ECO:0000313" key="2">
    <source>
        <dbReference type="Proteomes" id="UP000184038"/>
    </source>
</evidence>
<dbReference type="Gene3D" id="2.40.10.270">
    <property type="entry name" value="Bacteriophage SPP1 head-tail adaptor protein"/>
    <property type="match status" value="1"/>
</dbReference>
<name>A0A1M7NK35_9FIRM</name>
<dbReference type="InterPro" id="IPR008767">
    <property type="entry name" value="Phage_SPP1_head-tail_adaptor"/>
</dbReference>
<dbReference type="InterPro" id="IPR038666">
    <property type="entry name" value="SSP1_head-tail_sf"/>
</dbReference>
<accession>A0A1M7NK35</accession>
<dbReference type="AlphaFoldDB" id="A0A1M7NK35"/>
<gene>
    <name evidence="1" type="ORF">SAMN02746066_04567</name>
</gene>
<dbReference type="NCBIfam" id="TIGR01563">
    <property type="entry name" value="gp16_SPP1"/>
    <property type="match status" value="1"/>
</dbReference>
<reference evidence="1 2" key="1">
    <citation type="submission" date="2016-11" db="EMBL/GenBank/DDBJ databases">
        <authorList>
            <person name="Jaros S."/>
            <person name="Januszkiewicz K."/>
            <person name="Wedrychowicz H."/>
        </authorList>
    </citation>
    <scope>NUCLEOTIDE SEQUENCE [LARGE SCALE GENOMIC DNA]</scope>
    <source>
        <strain evidence="1 2">DSM 15930</strain>
    </source>
</reference>
<dbReference type="EMBL" id="FRCP01000031">
    <property type="protein sequence ID" value="SHN04216.1"/>
    <property type="molecule type" value="Genomic_DNA"/>
</dbReference>
<evidence type="ECO:0000313" key="1">
    <source>
        <dbReference type="EMBL" id="SHN04216.1"/>
    </source>
</evidence>
<dbReference type="STRING" id="1120996.SAMN02746066_04567"/>
<sequence length="104" mass="12510">MKVDIGTLNKRIEILTNDKEIYHRCWAAVNQLSGTEIAKNNIQFQQTTTRFLIRYTKKQFYNDMTIKFNGFIYDIQYSNDYNFSHEYIEIMAIKRSYMVSNNEN</sequence>
<protein>
    <submittedName>
        <fullName evidence="1">Phage head-tail adaptor, putative, SPP1 family</fullName>
    </submittedName>
</protein>
<keyword evidence="2" id="KW-1185">Reference proteome</keyword>
<dbReference type="OrthoDB" id="9808209at2"/>
<dbReference type="Pfam" id="PF05521">
    <property type="entry name" value="Phage_HCP"/>
    <property type="match status" value="1"/>
</dbReference>
<proteinExistence type="predicted"/>
<dbReference type="Proteomes" id="UP000184038">
    <property type="component" value="Unassembled WGS sequence"/>
</dbReference>